<comment type="caution">
    <text evidence="2">The sequence shown here is derived from an EMBL/GenBank/DDBJ whole genome shotgun (WGS) entry which is preliminary data.</text>
</comment>
<evidence type="ECO:0000313" key="2">
    <source>
        <dbReference type="EMBL" id="OOM76203.1"/>
    </source>
</evidence>
<name>A0A1S8TEJ6_9CLOT</name>
<accession>A0A1S8TEJ6</accession>
<dbReference type="EMBL" id="LZZM01000176">
    <property type="protein sequence ID" value="OOM76203.1"/>
    <property type="molecule type" value="Genomic_DNA"/>
</dbReference>
<protein>
    <submittedName>
        <fullName evidence="2">Isochorismatase family protein</fullName>
    </submittedName>
</protein>
<dbReference type="GO" id="GO:0008936">
    <property type="term" value="F:nicotinamidase activity"/>
    <property type="evidence" value="ECO:0007669"/>
    <property type="project" value="InterPro"/>
</dbReference>
<dbReference type="InterPro" id="IPR044717">
    <property type="entry name" value="NIC1"/>
</dbReference>
<dbReference type="Proteomes" id="UP000190890">
    <property type="component" value="Unassembled WGS sequence"/>
</dbReference>
<keyword evidence="3" id="KW-1185">Reference proteome</keyword>
<dbReference type="SUPFAM" id="SSF52499">
    <property type="entry name" value="Isochorismatase-like hydrolases"/>
    <property type="match status" value="1"/>
</dbReference>
<dbReference type="STRING" id="29367.CLPUN_28160"/>
<dbReference type="RefSeq" id="WP_077847910.1">
    <property type="nucleotide sequence ID" value="NZ_LZZM01000176.1"/>
</dbReference>
<dbReference type="InterPro" id="IPR000868">
    <property type="entry name" value="Isochorismatase-like_dom"/>
</dbReference>
<dbReference type="CDD" id="cd00431">
    <property type="entry name" value="cysteine_hydrolases"/>
    <property type="match status" value="1"/>
</dbReference>
<gene>
    <name evidence="2" type="ORF">CLPUN_28160</name>
</gene>
<reference evidence="2 3" key="1">
    <citation type="submission" date="2016-05" db="EMBL/GenBank/DDBJ databases">
        <title>Microbial solvent formation.</title>
        <authorList>
            <person name="Poehlein A."/>
            <person name="Montoya Solano J.D."/>
            <person name="Flitsch S."/>
            <person name="Krabben P."/>
            <person name="Duerre P."/>
            <person name="Daniel R."/>
        </authorList>
    </citation>
    <scope>NUCLEOTIDE SEQUENCE [LARGE SCALE GENOMIC DNA]</scope>
    <source>
        <strain evidence="2 3">DSM 2619</strain>
    </source>
</reference>
<dbReference type="Gene3D" id="3.40.50.850">
    <property type="entry name" value="Isochorismatase-like"/>
    <property type="match status" value="1"/>
</dbReference>
<dbReference type="PANTHER" id="PTHR47297">
    <property type="match status" value="1"/>
</dbReference>
<organism evidence="2 3">
    <name type="scientific">Clostridium puniceum</name>
    <dbReference type="NCBI Taxonomy" id="29367"/>
    <lineage>
        <taxon>Bacteria</taxon>
        <taxon>Bacillati</taxon>
        <taxon>Bacillota</taxon>
        <taxon>Clostridia</taxon>
        <taxon>Eubacteriales</taxon>
        <taxon>Clostridiaceae</taxon>
        <taxon>Clostridium</taxon>
    </lineage>
</organism>
<proteinExistence type="predicted"/>
<dbReference type="Pfam" id="PF00857">
    <property type="entry name" value="Isochorismatase"/>
    <property type="match status" value="1"/>
</dbReference>
<evidence type="ECO:0000313" key="3">
    <source>
        <dbReference type="Proteomes" id="UP000190890"/>
    </source>
</evidence>
<dbReference type="GO" id="GO:0019365">
    <property type="term" value="P:pyridine nucleotide salvage"/>
    <property type="evidence" value="ECO:0007669"/>
    <property type="project" value="InterPro"/>
</dbReference>
<evidence type="ECO:0000259" key="1">
    <source>
        <dbReference type="Pfam" id="PF00857"/>
    </source>
</evidence>
<dbReference type="PANTHER" id="PTHR47297:SF2">
    <property type="entry name" value="OS02G0606800 PROTEIN"/>
    <property type="match status" value="1"/>
</dbReference>
<dbReference type="InterPro" id="IPR036380">
    <property type="entry name" value="Isochorismatase-like_sf"/>
</dbReference>
<dbReference type="OrthoDB" id="9796485at2"/>
<dbReference type="AlphaFoldDB" id="A0A1S8TEJ6"/>
<sequence>MKSIVTEDFINKSTKTLMNILESFNKLPVLKISELVGDTALIVIDMNNGFCNCGALYSSRIQALIPEVSRIAHEFSKNEDIPVVIVNEDHTKDSIEFNARPIHCVRGSEEAKIISELDDIENKVVVGKNSTNAFVSEKFKQVVAKLHMKGIRKFVFIGDCSDICIFHAAISMKTFFNEHNEEVEIIVPISAVDTYDLDIANHDGDLMNVVFLYSMMDNGIKVVKGLG</sequence>
<feature type="domain" description="Isochorismatase-like" evidence="1">
    <location>
        <begin position="39"/>
        <end position="198"/>
    </location>
</feature>